<comment type="caution">
    <text evidence="1">The sequence shown here is derived from an EMBL/GenBank/DDBJ whole genome shotgun (WGS) entry which is preliminary data.</text>
</comment>
<protein>
    <submittedName>
        <fullName evidence="1">Uncharacterized protein</fullName>
    </submittedName>
</protein>
<gene>
    <name evidence="1" type="ORF">H9S92_17930</name>
</gene>
<dbReference type="Proteomes" id="UP000650081">
    <property type="component" value="Unassembled WGS sequence"/>
</dbReference>
<dbReference type="EMBL" id="JACSIT010000148">
    <property type="protein sequence ID" value="MBC6996054.1"/>
    <property type="molecule type" value="Genomic_DNA"/>
</dbReference>
<keyword evidence="2" id="KW-1185">Reference proteome</keyword>
<proteinExistence type="predicted"/>
<evidence type="ECO:0000313" key="2">
    <source>
        <dbReference type="Proteomes" id="UP000650081"/>
    </source>
</evidence>
<reference evidence="1" key="1">
    <citation type="submission" date="2020-08" db="EMBL/GenBank/DDBJ databases">
        <title>Lewinella bacteria from marine environments.</title>
        <authorList>
            <person name="Zhong Y."/>
        </authorList>
    </citation>
    <scope>NUCLEOTIDE SEQUENCE</scope>
    <source>
        <strain evidence="1">KCTC 42187</strain>
    </source>
</reference>
<sequence length="161" mass="18768">MKTSLVHQKENLFGCFVSGPSLLGDATKHEDEAAEEKGKSFRRYIWGDIGIDHLLKQVVNIEYGNDVKLILFQFYLNPLQYELDHLDKGEGFRKREKSIGKNIIVTDENFFEKTEGERLEFLEASILNSLIQLEEEHKGKLDTRFDLLIREVKKLFNFSEN</sequence>
<dbReference type="AlphaFoldDB" id="A0A923T9Z4"/>
<organism evidence="1 2">
    <name type="scientific">Neolewinella lacunae</name>
    <dbReference type="NCBI Taxonomy" id="1517758"/>
    <lineage>
        <taxon>Bacteria</taxon>
        <taxon>Pseudomonadati</taxon>
        <taxon>Bacteroidota</taxon>
        <taxon>Saprospiria</taxon>
        <taxon>Saprospirales</taxon>
        <taxon>Lewinellaceae</taxon>
        <taxon>Neolewinella</taxon>
    </lineage>
</organism>
<evidence type="ECO:0000313" key="1">
    <source>
        <dbReference type="EMBL" id="MBC6996054.1"/>
    </source>
</evidence>
<dbReference type="RefSeq" id="WP_187468076.1">
    <property type="nucleotide sequence ID" value="NZ_JACSIT010000148.1"/>
</dbReference>
<accession>A0A923T9Z4</accession>
<name>A0A923T9Z4_9BACT</name>